<dbReference type="InterPro" id="IPR020904">
    <property type="entry name" value="Sc_DH/Rdtase_CS"/>
</dbReference>
<evidence type="ECO:0000256" key="3">
    <source>
        <dbReference type="ARBA" id="ARBA00023002"/>
    </source>
</evidence>
<dbReference type="EC" id="1.1.1.131" evidence="4"/>
<evidence type="ECO:0000256" key="2">
    <source>
        <dbReference type="ARBA" id="ARBA00022857"/>
    </source>
</evidence>
<evidence type="ECO:0000256" key="1">
    <source>
        <dbReference type="ARBA" id="ARBA00006484"/>
    </source>
</evidence>
<dbReference type="InterPro" id="IPR052178">
    <property type="entry name" value="Sec_Metab_Biosynth_SDR"/>
</dbReference>
<dbReference type="GO" id="GO:0050090">
    <property type="term" value="F:mannuronate reductase activity"/>
    <property type="evidence" value="ECO:0007669"/>
    <property type="project" value="UniProtKB-EC"/>
</dbReference>
<evidence type="ECO:0000313" key="4">
    <source>
        <dbReference type="EMBL" id="AWW33298.1"/>
    </source>
</evidence>
<dbReference type="InterPro" id="IPR002347">
    <property type="entry name" value="SDR_fam"/>
</dbReference>
<dbReference type="EMBL" id="CP030041">
    <property type="protein sequence ID" value="AWW33298.1"/>
    <property type="molecule type" value="Genomic_DNA"/>
</dbReference>
<dbReference type="Gene3D" id="3.40.50.720">
    <property type="entry name" value="NAD(P)-binding Rossmann-like Domain"/>
    <property type="match status" value="1"/>
</dbReference>
<dbReference type="Pfam" id="PF13561">
    <property type="entry name" value="adh_short_C2"/>
    <property type="match status" value="1"/>
</dbReference>
<dbReference type="InterPro" id="IPR036291">
    <property type="entry name" value="NAD(P)-bd_dom_sf"/>
</dbReference>
<dbReference type="PRINTS" id="PR00080">
    <property type="entry name" value="SDRFAMILY"/>
</dbReference>
<dbReference type="PROSITE" id="PS00061">
    <property type="entry name" value="ADH_SHORT"/>
    <property type="match status" value="1"/>
</dbReference>
<comment type="similarity">
    <text evidence="1">Belongs to the short-chain dehydrogenases/reductases (SDR) family.</text>
</comment>
<reference evidence="4 5" key="1">
    <citation type="submission" date="2018-06" db="EMBL/GenBank/DDBJ databases">
        <title>Echinicola strongylocentroti sp. nov., isolated from a sea urchin Strongylocentrotus intermedius.</title>
        <authorList>
            <person name="Bae S.S."/>
        </authorList>
    </citation>
    <scope>NUCLEOTIDE SEQUENCE [LARGE SCALE GENOMIC DNA]</scope>
    <source>
        <strain evidence="4 5">MEBiC08714</strain>
    </source>
</reference>
<sequence>MSALFSVKDSIILISGATGVLGSQITQHLASEGSQVIILGRNPNKVKELVTSITSNGGKASPLIADVTNKDALQSAAQQVEKEFGKIDVLINAAGGNMPGAIVTPDQKITDLEIEEVKKVMELNYLGTLLPIQVFTPLLLNNPAASIINISSMAASRPLTRVMGYASAKAAIDNLTKWLSVEFCQKYGTQYRVNAIAPGFFLTEQNRALLTEEDGSLTARGNQIISHTPMDRFGDPEDLFGAVSFLCSNASKFVTGTIIPVDGGFSAYSGV</sequence>
<organism evidence="4 5">
    <name type="scientific">Echinicola strongylocentroti</name>
    <dbReference type="NCBI Taxonomy" id="1795355"/>
    <lineage>
        <taxon>Bacteria</taxon>
        <taxon>Pseudomonadati</taxon>
        <taxon>Bacteroidota</taxon>
        <taxon>Cytophagia</taxon>
        <taxon>Cytophagales</taxon>
        <taxon>Cyclobacteriaceae</taxon>
        <taxon>Echinicola</taxon>
    </lineage>
</organism>
<dbReference type="PRINTS" id="PR00081">
    <property type="entry name" value="GDHRDH"/>
</dbReference>
<dbReference type="OrthoDB" id="9803333at2"/>
<gene>
    <name evidence="4" type="ORF">DN752_22355</name>
</gene>
<proteinExistence type="inferred from homology"/>
<dbReference type="FunFam" id="3.40.50.720:FF:000240">
    <property type="entry name" value="SDR family oxidoreductase"/>
    <property type="match status" value="1"/>
</dbReference>
<dbReference type="KEGG" id="est:DN752_22355"/>
<dbReference type="Proteomes" id="UP000248688">
    <property type="component" value="Chromosome"/>
</dbReference>
<dbReference type="GO" id="GO:0005975">
    <property type="term" value="P:carbohydrate metabolic process"/>
    <property type="evidence" value="ECO:0007669"/>
    <property type="project" value="UniProtKB-ARBA"/>
</dbReference>
<dbReference type="NCBIfam" id="NF006132">
    <property type="entry name" value="PRK08277.1"/>
    <property type="match status" value="1"/>
</dbReference>
<keyword evidence="3 4" id="KW-0560">Oxidoreductase</keyword>
<dbReference type="PANTHER" id="PTHR43618">
    <property type="entry name" value="7-ALPHA-HYDROXYSTEROID DEHYDROGENASE"/>
    <property type="match status" value="1"/>
</dbReference>
<evidence type="ECO:0000313" key="5">
    <source>
        <dbReference type="Proteomes" id="UP000248688"/>
    </source>
</evidence>
<dbReference type="SUPFAM" id="SSF51735">
    <property type="entry name" value="NAD(P)-binding Rossmann-fold domains"/>
    <property type="match status" value="1"/>
</dbReference>
<keyword evidence="5" id="KW-1185">Reference proteome</keyword>
<keyword evidence="2" id="KW-0521">NADP</keyword>
<dbReference type="PANTHER" id="PTHR43618:SF8">
    <property type="entry name" value="7ALPHA-HYDROXYSTEROID DEHYDROGENASE"/>
    <property type="match status" value="1"/>
</dbReference>
<name>A0A2Z4IRJ5_9BACT</name>
<protein>
    <submittedName>
        <fullName evidence="4">D-mannonate oxidoreductase</fullName>
        <ecNumber evidence="4">1.1.1.131</ecNumber>
    </submittedName>
</protein>
<accession>A0A2Z4IRJ5</accession>
<dbReference type="AlphaFoldDB" id="A0A2Z4IRJ5"/>
<dbReference type="RefSeq" id="WP_112786665.1">
    <property type="nucleotide sequence ID" value="NZ_CP030041.1"/>
</dbReference>